<dbReference type="SUPFAM" id="SSF47090">
    <property type="entry name" value="PGBD-like"/>
    <property type="match status" value="1"/>
</dbReference>
<dbReference type="InterPro" id="IPR052905">
    <property type="entry name" value="LD-transpeptidase_YkuD-like"/>
</dbReference>
<dbReference type="PROSITE" id="PS52029">
    <property type="entry name" value="LD_TPASE"/>
    <property type="match status" value="1"/>
</dbReference>
<dbReference type="PANTHER" id="PTHR41533">
    <property type="entry name" value="L,D-TRANSPEPTIDASE HI_1667-RELATED"/>
    <property type="match status" value="1"/>
</dbReference>
<keyword evidence="4 7" id="KW-0133">Cell shape</keyword>
<dbReference type="InterPro" id="IPR005490">
    <property type="entry name" value="LD_TPept_cat_dom"/>
</dbReference>
<evidence type="ECO:0000256" key="5">
    <source>
        <dbReference type="ARBA" id="ARBA00022984"/>
    </source>
</evidence>
<accession>A0ABV7HM69</accession>
<dbReference type="InterPro" id="IPR038063">
    <property type="entry name" value="Transpep_catalytic_dom"/>
</dbReference>
<feature type="domain" description="L,D-TPase catalytic" evidence="9">
    <location>
        <begin position="362"/>
        <end position="544"/>
    </location>
</feature>
<dbReference type="PANTHER" id="PTHR41533:SF1">
    <property type="entry name" value="L,D-TRANSPEPTIDASE YCBB-RELATED"/>
    <property type="match status" value="1"/>
</dbReference>
<feature type="signal peptide" evidence="8">
    <location>
        <begin position="1"/>
        <end position="21"/>
    </location>
</feature>
<dbReference type="Pfam" id="PF20142">
    <property type="entry name" value="Scaffold"/>
    <property type="match status" value="1"/>
</dbReference>
<dbReference type="EMBL" id="JBHRSZ010000007">
    <property type="protein sequence ID" value="MFC3152457.1"/>
    <property type="molecule type" value="Genomic_DNA"/>
</dbReference>
<feature type="active site" description="Proton donor/acceptor" evidence="7">
    <location>
        <position position="497"/>
    </location>
</feature>
<evidence type="ECO:0000256" key="6">
    <source>
        <dbReference type="ARBA" id="ARBA00023316"/>
    </source>
</evidence>
<feature type="chain" id="PRO_5046319920" evidence="8">
    <location>
        <begin position="22"/>
        <end position="600"/>
    </location>
</feature>
<evidence type="ECO:0000256" key="2">
    <source>
        <dbReference type="ARBA" id="ARBA00005992"/>
    </source>
</evidence>
<name>A0ABV7HM69_9GAMM</name>
<evidence type="ECO:0000313" key="11">
    <source>
        <dbReference type="Proteomes" id="UP001595476"/>
    </source>
</evidence>
<keyword evidence="8" id="KW-0732">Signal</keyword>
<reference evidence="11" key="1">
    <citation type="journal article" date="2019" name="Int. J. Syst. Evol. Microbiol.">
        <title>The Global Catalogue of Microorganisms (GCM) 10K type strain sequencing project: providing services to taxonomists for standard genome sequencing and annotation.</title>
        <authorList>
            <consortium name="The Broad Institute Genomics Platform"/>
            <consortium name="The Broad Institute Genome Sequencing Center for Infectious Disease"/>
            <person name="Wu L."/>
            <person name="Ma J."/>
        </authorList>
    </citation>
    <scope>NUCLEOTIDE SEQUENCE [LARGE SCALE GENOMIC DNA]</scope>
    <source>
        <strain evidence="11">KCTC 52438</strain>
    </source>
</reference>
<dbReference type="Gene3D" id="2.40.440.10">
    <property type="entry name" value="L,D-transpeptidase catalytic domain-like"/>
    <property type="match status" value="1"/>
</dbReference>
<evidence type="ECO:0000313" key="10">
    <source>
        <dbReference type="EMBL" id="MFC3152457.1"/>
    </source>
</evidence>
<keyword evidence="5 7" id="KW-0573">Peptidoglycan synthesis</keyword>
<evidence type="ECO:0000256" key="7">
    <source>
        <dbReference type="PROSITE-ProRule" id="PRU01373"/>
    </source>
</evidence>
<gene>
    <name evidence="10" type="ORF">ACFOEK_15585</name>
</gene>
<keyword evidence="11" id="KW-1185">Reference proteome</keyword>
<protein>
    <submittedName>
        <fullName evidence="10">Murein L,D-transpeptidase</fullName>
    </submittedName>
</protein>
<comment type="similarity">
    <text evidence="2">Belongs to the YkuD family.</text>
</comment>
<organism evidence="10 11">
    <name type="scientific">Litoribrevibacter euphylliae</name>
    <dbReference type="NCBI Taxonomy" id="1834034"/>
    <lineage>
        <taxon>Bacteria</taxon>
        <taxon>Pseudomonadati</taxon>
        <taxon>Pseudomonadota</taxon>
        <taxon>Gammaproteobacteria</taxon>
        <taxon>Oceanospirillales</taxon>
        <taxon>Oceanospirillaceae</taxon>
        <taxon>Litoribrevibacter</taxon>
    </lineage>
</organism>
<evidence type="ECO:0000256" key="3">
    <source>
        <dbReference type="ARBA" id="ARBA00022679"/>
    </source>
</evidence>
<evidence type="ECO:0000259" key="9">
    <source>
        <dbReference type="PROSITE" id="PS52029"/>
    </source>
</evidence>
<evidence type="ECO:0000256" key="1">
    <source>
        <dbReference type="ARBA" id="ARBA00004752"/>
    </source>
</evidence>
<dbReference type="Pfam" id="PF03734">
    <property type="entry name" value="YkuD"/>
    <property type="match status" value="1"/>
</dbReference>
<evidence type="ECO:0000256" key="8">
    <source>
        <dbReference type="SAM" id="SignalP"/>
    </source>
</evidence>
<feature type="active site" description="Nucleophile" evidence="7">
    <location>
        <position position="516"/>
    </location>
</feature>
<dbReference type="Gene3D" id="1.10.101.10">
    <property type="entry name" value="PGBD-like superfamily/PGBD"/>
    <property type="match status" value="1"/>
</dbReference>
<keyword evidence="6 7" id="KW-0961">Cell wall biogenesis/degradation</keyword>
<sequence length="600" mass="69300">MHPGALISCVLVLCTSAFAFALSAATQIKPVLPSNVAEKYLSTLLTDYQEKFQYSALQQPRRVEQFYHRMNHQTIWFDHYQLTSAGEALIQAIKENAVDQPGDYPYHAEHILYRLQSLQTHPREVTHLDVLMTDAFLSYANDVLSGDLIPNQNEPDHPAILKTASSNNDDMLVPFRSSNADTHTETNALLENTLNRDQLLPLIKHTLTPQHQGYIKLRKALDHYLKLAQTGSWEAFENTDNIKMGDHHIQVTRLKERLALLGDFFNHNFQMIPARDFLNEAARDFNTPMNFPGNQWQAHQDYFDADLSEALKQFQQRHGLHPNGVLDNATREQLNITPDQRIRQIAINMKRWRYLPSELGNRYVMANIADYSLKVINDDKTTLEMDIIVGKASRRTPILVQSIRTLVLNPSWAIPPRIARTSILPHAKRDPSYLKKHNIELVRGTGPQRTVIDPETLDWETINIYKFPYRLEQKPGRRNSLGEVKFPLNNDFAIYLHDTSQPKLFDRSMKALSSGCVRVSKPRELTAALLEDNPGWDKKRIARAHRSKRTMYLGLKQETPVYLMYWTAWVDDQGMIQFREDIYNRDHHTDYDTYASTISM</sequence>
<comment type="pathway">
    <text evidence="1 7">Cell wall biogenesis; peptidoglycan biosynthesis.</text>
</comment>
<evidence type="ECO:0000256" key="4">
    <source>
        <dbReference type="ARBA" id="ARBA00022960"/>
    </source>
</evidence>
<dbReference type="SUPFAM" id="SSF141523">
    <property type="entry name" value="L,D-transpeptidase catalytic domain-like"/>
    <property type="match status" value="1"/>
</dbReference>
<dbReference type="Proteomes" id="UP001595476">
    <property type="component" value="Unassembled WGS sequence"/>
</dbReference>
<dbReference type="RefSeq" id="WP_386722388.1">
    <property type="nucleotide sequence ID" value="NZ_JBHRSZ010000007.1"/>
</dbReference>
<dbReference type="InterPro" id="IPR045380">
    <property type="entry name" value="LD_TPept_scaffold_dom"/>
</dbReference>
<dbReference type="InterPro" id="IPR036366">
    <property type="entry name" value="PGBDSf"/>
</dbReference>
<proteinExistence type="inferred from homology"/>
<dbReference type="Pfam" id="PF01471">
    <property type="entry name" value="PG_binding_1"/>
    <property type="match status" value="1"/>
</dbReference>
<dbReference type="InterPro" id="IPR002477">
    <property type="entry name" value="Peptidoglycan-bd-like"/>
</dbReference>
<dbReference type="InterPro" id="IPR036365">
    <property type="entry name" value="PGBD-like_sf"/>
</dbReference>
<dbReference type="CDD" id="cd16913">
    <property type="entry name" value="YkuD_like"/>
    <property type="match status" value="1"/>
</dbReference>
<keyword evidence="3" id="KW-0808">Transferase</keyword>
<comment type="caution">
    <text evidence="10">The sequence shown here is derived from an EMBL/GenBank/DDBJ whole genome shotgun (WGS) entry which is preliminary data.</text>
</comment>